<feature type="domain" description="Galactosyltransferase C-terminal" evidence="6">
    <location>
        <begin position="137"/>
        <end position="195"/>
    </location>
</feature>
<dbReference type="InterPro" id="IPR029044">
    <property type="entry name" value="Nucleotide-diphossugar_trans"/>
</dbReference>
<evidence type="ECO:0000259" key="5">
    <source>
        <dbReference type="Pfam" id="PF00535"/>
    </source>
</evidence>
<organism evidence="7 8">
    <name type="scientific">Paludisphaera borealis</name>
    <dbReference type="NCBI Taxonomy" id="1387353"/>
    <lineage>
        <taxon>Bacteria</taxon>
        <taxon>Pseudomonadati</taxon>
        <taxon>Planctomycetota</taxon>
        <taxon>Planctomycetia</taxon>
        <taxon>Isosphaerales</taxon>
        <taxon>Isosphaeraceae</taxon>
        <taxon>Paludisphaera</taxon>
    </lineage>
</organism>
<dbReference type="Gene3D" id="3.90.550.10">
    <property type="entry name" value="Spore Coat Polysaccharide Biosynthesis Protein SpsA, Chain A"/>
    <property type="match status" value="1"/>
</dbReference>
<feature type="transmembrane region" description="Helical" evidence="4">
    <location>
        <begin position="263"/>
        <end position="281"/>
    </location>
</feature>
<gene>
    <name evidence="7" type="ORF">BSF38_10015</name>
</gene>
<dbReference type="KEGG" id="pbor:BSF38_10015"/>
<keyword evidence="7" id="KW-0614">Plasmid</keyword>
<dbReference type="Proteomes" id="UP000186309">
    <property type="component" value="Plasmid PALBO1"/>
</dbReference>
<feature type="transmembrane region" description="Helical" evidence="4">
    <location>
        <begin position="293"/>
        <end position="315"/>
    </location>
</feature>
<evidence type="ECO:0000256" key="4">
    <source>
        <dbReference type="SAM" id="Phobius"/>
    </source>
</evidence>
<dbReference type="InterPro" id="IPR027791">
    <property type="entry name" value="Galactosyl_T_C"/>
</dbReference>
<keyword evidence="4" id="KW-1133">Transmembrane helix</keyword>
<evidence type="ECO:0000256" key="2">
    <source>
        <dbReference type="ARBA" id="ARBA00022676"/>
    </source>
</evidence>
<comment type="similarity">
    <text evidence="1">Belongs to the glycosyltransferase 2 family.</text>
</comment>
<dbReference type="EMBL" id="CP019083">
    <property type="protein sequence ID" value="APW64233.1"/>
    <property type="molecule type" value="Genomic_DNA"/>
</dbReference>
<dbReference type="Pfam" id="PF00535">
    <property type="entry name" value="Glycos_transf_2"/>
    <property type="match status" value="1"/>
</dbReference>
<keyword evidence="2" id="KW-0328">Glycosyltransferase</keyword>
<dbReference type="PANTHER" id="PTHR43179">
    <property type="entry name" value="RHAMNOSYLTRANSFERASE WBBL"/>
    <property type="match status" value="1"/>
</dbReference>
<sequence>MNQIGVVAIGRNEGERLRRCLESVSGLGLILVYVDSGSQDGSIELARRLGVEVVELDLSRPFSAARARNEGLERLLAIAPEVWYVHFVDGDCEIADGWIDRARRELDERPEAAAVCGRLRERHPEQSVYNRLADLEWNTPIGEAKACGGIAVMRVAALRQVGGFDPDLIAGEEPELCVRLRQKGWRIFRIDAEMALHDMAMTRFRQWWKRTMRTGHAYAEGAALHGRPPECHYVRETRSIVVWGLVAPLSCLALAWPTRGASLMLLLAGYAFLFWRVHRYYRGRRGWSPADARAFALFVVVGKIPGALGVARYWLGKISGKRSRVIDFRGPIAAGDSPAS</sequence>
<reference evidence="7 8" key="1">
    <citation type="submission" date="2016-12" db="EMBL/GenBank/DDBJ databases">
        <title>Comparative genomics of four Isosphaeraceae planctomycetes: a common pool of plasmids and glycoside hydrolase genes.</title>
        <authorList>
            <person name="Ivanova A."/>
        </authorList>
    </citation>
    <scope>NUCLEOTIDE SEQUENCE [LARGE SCALE GENOMIC DNA]</scope>
    <source>
        <strain evidence="7 8">PX4</strain>
        <plasmid evidence="8">palbo1</plasmid>
    </source>
</reference>
<protein>
    <submittedName>
        <fullName evidence="7">GT2 family glycosyltransferase</fullName>
    </submittedName>
</protein>
<evidence type="ECO:0000256" key="3">
    <source>
        <dbReference type="ARBA" id="ARBA00022679"/>
    </source>
</evidence>
<dbReference type="InterPro" id="IPR001173">
    <property type="entry name" value="Glyco_trans_2-like"/>
</dbReference>
<dbReference type="OrthoDB" id="9811884at2"/>
<evidence type="ECO:0000313" key="7">
    <source>
        <dbReference type="EMBL" id="APW64233.1"/>
    </source>
</evidence>
<keyword evidence="8" id="KW-1185">Reference proteome</keyword>
<dbReference type="AlphaFoldDB" id="A0A1U7CZB7"/>
<geneLocation type="plasmid" evidence="8">
    <name>palbo1</name>
</geneLocation>
<keyword evidence="4" id="KW-0472">Membrane</keyword>
<evidence type="ECO:0000313" key="8">
    <source>
        <dbReference type="Proteomes" id="UP000186309"/>
    </source>
</evidence>
<dbReference type="Pfam" id="PF02709">
    <property type="entry name" value="Glyco_transf_7C"/>
    <property type="match status" value="1"/>
</dbReference>
<keyword evidence="3 7" id="KW-0808">Transferase</keyword>
<evidence type="ECO:0000256" key="1">
    <source>
        <dbReference type="ARBA" id="ARBA00006739"/>
    </source>
</evidence>
<accession>A0A1U7CZB7</accession>
<dbReference type="GO" id="GO:0016757">
    <property type="term" value="F:glycosyltransferase activity"/>
    <property type="evidence" value="ECO:0007669"/>
    <property type="project" value="UniProtKB-KW"/>
</dbReference>
<dbReference type="RefSeq" id="WP_076351654.1">
    <property type="nucleotide sequence ID" value="NZ_CP019083.1"/>
</dbReference>
<feature type="domain" description="Glycosyltransferase 2-like" evidence="5">
    <location>
        <begin position="11"/>
        <end position="124"/>
    </location>
</feature>
<name>A0A1U7CZB7_9BACT</name>
<dbReference type="PANTHER" id="PTHR43179:SF12">
    <property type="entry name" value="GALACTOFURANOSYLTRANSFERASE GLFT2"/>
    <property type="match status" value="1"/>
</dbReference>
<proteinExistence type="inferred from homology"/>
<evidence type="ECO:0000259" key="6">
    <source>
        <dbReference type="Pfam" id="PF02709"/>
    </source>
</evidence>
<keyword evidence="4" id="KW-0812">Transmembrane</keyword>
<dbReference type="SUPFAM" id="SSF53448">
    <property type="entry name" value="Nucleotide-diphospho-sugar transferases"/>
    <property type="match status" value="1"/>
</dbReference>